<dbReference type="SUPFAM" id="SSF49870">
    <property type="entry name" value="Osmotin, thaumatin-like protein"/>
    <property type="match status" value="1"/>
</dbReference>
<dbReference type="Pfam" id="PF00314">
    <property type="entry name" value="Thaumatin"/>
    <property type="match status" value="1"/>
</dbReference>
<organism evidence="1 2">
    <name type="scientific">Oryza sativa subsp. japonica</name>
    <name type="common">Rice</name>
    <dbReference type="NCBI Taxonomy" id="39947"/>
    <lineage>
        <taxon>Eukaryota</taxon>
        <taxon>Viridiplantae</taxon>
        <taxon>Streptophyta</taxon>
        <taxon>Embryophyta</taxon>
        <taxon>Tracheophyta</taxon>
        <taxon>Spermatophyta</taxon>
        <taxon>Magnoliopsida</taxon>
        <taxon>Liliopsida</taxon>
        <taxon>Poales</taxon>
        <taxon>Poaceae</taxon>
        <taxon>BOP clade</taxon>
        <taxon>Oryzoideae</taxon>
        <taxon>Oryzeae</taxon>
        <taxon>Oryzinae</taxon>
        <taxon>Oryza</taxon>
        <taxon>Oryza sativa</taxon>
    </lineage>
</organism>
<reference evidence="1 2" key="1">
    <citation type="journal article" date="2005" name="Nature">
        <title>The map-based sequence of the rice genome.</title>
        <authorList>
            <consortium name="International rice genome sequencing project (IRGSP)"/>
            <person name="Matsumoto T."/>
            <person name="Wu J."/>
            <person name="Kanamori H."/>
            <person name="Katayose Y."/>
            <person name="Fujisawa M."/>
            <person name="Namiki N."/>
            <person name="Mizuno H."/>
            <person name="Yamamoto K."/>
            <person name="Antonio B.A."/>
            <person name="Baba T."/>
            <person name="Sakata K."/>
            <person name="Nagamura Y."/>
            <person name="Aoki H."/>
            <person name="Arikawa K."/>
            <person name="Arita K."/>
            <person name="Bito T."/>
            <person name="Chiden Y."/>
            <person name="Fujitsuka N."/>
            <person name="Fukunaka R."/>
            <person name="Hamada M."/>
            <person name="Harada C."/>
            <person name="Hayashi A."/>
            <person name="Hijishita S."/>
            <person name="Honda M."/>
            <person name="Hosokawa S."/>
            <person name="Ichikawa Y."/>
            <person name="Idonuma A."/>
            <person name="Iijima M."/>
            <person name="Ikeda M."/>
            <person name="Ikeno M."/>
            <person name="Ito K."/>
            <person name="Ito S."/>
            <person name="Ito T."/>
            <person name="Ito Y."/>
            <person name="Ito Y."/>
            <person name="Iwabuchi A."/>
            <person name="Kamiya K."/>
            <person name="Karasawa W."/>
            <person name="Kurita K."/>
            <person name="Katagiri S."/>
            <person name="Kikuta A."/>
            <person name="Kobayashi H."/>
            <person name="Kobayashi N."/>
            <person name="Machita K."/>
            <person name="Maehara T."/>
            <person name="Masukawa M."/>
            <person name="Mizubayashi T."/>
            <person name="Mukai Y."/>
            <person name="Nagasaki H."/>
            <person name="Nagata Y."/>
            <person name="Naito S."/>
            <person name="Nakashima M."/>
            <person name="Nakama Y."/>
            <person name="Nakamichi Y."/>
            <person name="Nakamura M."/>
            <person name="Meguro A."/>
            <person name="Negishi M."/>
            <person name="Ohta I."/>
            <person name="Ohta T."/>
            <person name="Okamoto M."/>
            <person name="Ono N."/>
            <person name="Saji S."/>
            <person name="Sakaguchi M."/>
            <person name="Sakai K."/>
            <person name="Shibata M."/>
            <person name="Shimokawa T."/>
            <person name="Song J."/>
            <person name="Takazaki Y."/>
            <person name="Terasawa K."/>
            <person name="Tsugane M."/>
            <person name="Tsuji K."/>
            <person name="Ueda S."/>
            <person name="Waki K."/>
            <person name="Yamagata H."/>
            <person name="Yamamoto M."/>
            <person name="Yamamoto S."/>
            <person name="Yamane H."/>
            <person name="Yoshiki S."/>
            <person name="Yoshihara R."/>
            <person name="Yukawa K."/>
            <person name="Zhong H."/>
            <person name="Yano M."/>
            <person name="Yuan Q."/>
            <person name="Ouyang S."/>
            <person name="Liu J."/>
            <person name="Jones K.M."/>
            <person name="Gansberger K."/>
            <person name="Moffat K."/>
            <person name="Hill J."/>
            <person name="Bera J."/>
            <person name="Fadrosh D."/>
            <person name="Jin S."/>
            <person name="Johri S."/>
            <person name="Kim M."/>
            <person name="Overton L."/>
            <person name="Reardon M."/>
            <person name="Tsitrin T."/>
            <person name="Vuong H."/>
            <person name="Weaver B."/>
            <person name="Ciecko A."/>
            <person name="Tallon L."/>
            <person name="Jackson J."/>
            <person name="Pai G."/>
            <person name="Aken S.V."/>
            <person name="Utterback T."/>
            <person name="Reidmuller S."/>
            <person name="Feldblyum T."/>
            <person name="Hsiao J."/>
            <person name="Zismann V."/>
            <person name="Iobst S."/>
            <person name="de Vazeille A.R."/>
            <person name="Buell C.R."/>
            <person name="Ying K."/>
            <person name="Li Y."/>
            <person name="Lu T."/>
            <person name="Huang Y."/>
            <person name="Zhao Q."/>
            <person name="Feng Q."/>
            <person name="Zhang L."/>
            <person name="Zhu J."/>
            <person name="Weng Q."/>
            <person name="Mu J."/>
            <person name="Lu Y."/>
            <person name="Fan D."/>
            <person name="Liu Y."/>
            <person name="Guan J."/>
            <person name="Zhang Y."/>
            <person name="Yu S."/>
            <person name="Liu X."/>
            <person name="Zhang Y."/>
            <person name="Hong G."/>
            <person name="Han B."/>
            <person name="Choisne N."/>
            <person name="Demange N."/>
            <person name="Orjeda G."/>
            <person name="Samain S."/>
            <person name="Cattolico L."/>
            <person name="Pelletier E."/>
            <person name="Couloux A."/>
            <person name="Segurens B."/>
            <person name="Wincker P."/>
            <person name="D'Hont A."/>
            <person name="Scarpelli C."/>
            <person name="Weissenbach J."/>
            <person name="Salanoubat M."/>
            <person name="Quetier F."/>
            <person name="Yu Y."/>
            <person name="Kim H.R."/>
            <person name="Rambo T."/>
            <person name="Currie J."/>
            <person name="Collura K."/>
            <person name="Luo M."/>
            <person name="Yang T."/>
            <person name="Ammiraju J.S.S."/>
            <person name="Engler F."/>
            <person name="Soderlund C."/>
            <person name="Wing R.A."/>
            <person name="Palmer L.E."/>
            <person name="de la Bastide M."/>
            <person name="Spiegel L."/>
            <person name="Nascimento L."/>
            <person name="Zutavern T."/>
            <person name="O'Shaughnessy A."/>
            <person name="Dike S."/>
            <person name="Dedhia N."/>
            <person name="Preston R."/>
            <person name="Balija V."/>
            <person name="McCombie W.R."/>
            <person name="Chow T."/>
            <person name="Chen H."/>
            <person name="Chung M."/>
            <person name="Chen C."/>
            <person name="Shaw J."/>
            <person name="Wu H."/>
            <person name="Hsiao K."/>
            <person name="Chao Y."/>
            <person name="Chu M."/>
            <person name="Cheng C."/>
            <person name="Hour A."/>
            <person name="Lee P."/>
            <person name="Lin S."/>
            <person name="Lin Y."/>
            <person name="Liou J."/>
            <person name="Liu S."/>
            <person name="Hsing Y."/>
            <person name="Raghuvanshi S."/>
            <person name="Mohanty A."/>
            <person name="Bharti A.K."/>
            <person name="Gaur A."/>
            <person name="Gupta V."/>
            <person name="Kumar D."/>
            <person name="Ravi V."/>
            <person name="Vij S."/>
            <person name="Kapur A."/>
            <person name="Khurana P."/>
            <person name="Khurana P."/>
            <person name="Khurana J.P."/>
            <person name="Tyagi A.K."/>
            <person name="Gaikwad K."/>
            <person name="Singh A."/>
            <person name="Dalal V."/>
            <person name="Srivastava S."/>
            <person name="Dixit A."/>
            <person name="Pal A.K."/>
            <person name="Ghazi I.A."/>
            <person name="Yadav M."/>
            <person name="Pandit A."/>
            <person name="Bhargava A."/>
            <person name="Sureshbabu K."/>
            <person name="Batra K."/>
            <person name="Sharma T.R."/>
            <person name="Mohapatra T."/>
            <person name="Singh N.K."/>
            <person name="Messing J."/>
            <person name="Nelson A.B."/>
            <person name="Fuks G."/>
            <person name="Kavchok S."/>
            <person name="Keizer G."/>
            <person name="Linton E."/>
            <person name="Llaca V."/>
            <person name="Song R."/>
            <person name="Tanyolac B."/>
            <person name="Young S."/>
            <person name="Ho-Il K."/>
            <person name="Hahn J.H."/>
            <person name="Sangsakoo G."/>
            <person name="Vanavichit A."/>
            <person name="de Mattos Luiz.A.T."/>
            <person name="Zimmer P.D."/>
            <person name="Malone G."/>
            <person name="Dellagostin O."/>
            <person name="de Oliveira A.C."/>
            <person name="Bevan M."/>
            <person name="Bancroft I."/>
            <person name="Minx P."/>
            <person name="Cordum H."/>
            <person name="Wilson R."/>
            <person name="Cheng Z."/>
            <person name="Jin W."/>
            <person name="Jiang J."/>
            <person name="Leong S.A."/>
            <person name="Iwama H."/>
            <person name="Gojobori T."/>
            <person name="Itoh T."/>
            <person name="Niimura Y."/>
            <person name="Fujii Y."/>
            <person name="Habara T."/>
            <person name="Sakai H."/>
            <person name="Sato Y."/>
            <person name="Wilson G."/>
            <person name="Kumar K."/>
            <person name="McCouch S."/>
            <person name="Juretic N."/>
            <person name="Hoen D."/>
            <person name="Wright S."/>
            <person name="Bruskiewich R."/>
            <person name="Bureau T."/>
            <person name="Miyao A."/>
            <person name="Hirochika H."/>
            <person name="Nishikawa T."/>
            <person name="Kadowaki K."/>
            <person name="Sugiura M."/>
            <person name="Burr B."/>
            <person name="Sasaki T."/>
        </authorList>
    </citation>
    <scope>NUCLEOTIDE SEQUENCE [LARGE SCALE GENOMIC DNA]</scope>
    <source>
        <strain evidence="2">cv. Nipponbare</strain>
    </source>
</reference>
<proteinExistence type="predicted"/>
<name>C7J3B3_ORYSJ</name>
<gene>
    <name evidence="1" type="ordered locus">Os06g0296500</name>
</gene>
<dbReference type="Proteomes" id="UP000000763">
    <property type="component" value="Chromosome 6"/>
</dbReference>
<dbReference type="PROSITE" id="PS51367">
    <property type="entry name" value="THAUMATIN_2"/>
    <property type="match status" value="1"/>
</dbReference>
<dbReference type="PANTHER" id="PTHR31048">
    <property type="entry name" value="OS03G0233200 PROTEIN"/>
    <property type="match status" value="1"/>
</dbReference>
<dbReference type="KEGG" id="dosa:Os06g0296500"/>
<dbReference type="Gene3D" id="2.60.110.10">
    <property type="entry name" value="Thaumatin"/>
    <property type="match status" value="1"/>
</dbReference>
<evidence type="ECO:0000313" key="2">
    <source>
        <dbReference type="Proteomes" id="UP000000763"/>
    </source>
</evidence>
<dbReference type="InterPro" id="IPR037176">
    <property type="entry name" value="Osmotin/thaumatin-like_sf"/>
</dbReference>
<sequence>MGNCAGALSCSVSGEPPATLTEYTLGSRPRPVAHRWVQHAARGASRAAPWTSRRGASPSSVSQVVKFEHVCPLTSYSMFFKGLCPDAYSYAKDDQNSTFTYPVDTNYYVDFCPPTSGMTAGDDNGRRVGGGRVWCGAGRGGGWRRQSARYVLDEMLSGNPCPLLLEEKSPPSEVLDECSTKAQFARQDCAADAGAAQFVPELMLT</sequence>
<protein>
    <submittedName>
        <fullName evidence="1">Os06g0296500 protein</fullName>
    </submittedName>
</protein>
<accession>C7J3B3</accession>
<dbReference type="SMART" id="SM00205">
    <property type="entry name" value="THN"/>
    <property type="match status" value="1"/>
</dbReference>
<dbReference type="InterPro" id="IPR001938">
    <property type="entry name" value="Thaumatin"/>
</dbReference>
<reference evidence="2" key="2">
    <citation type="journal article" date="2008" name="Nucleic Acids Res.">
        <title>The rice annotation project database (RAP-DB): 2008 update.</title>
        <authorList>
            <consortium name="The rice annotation project (RAP)"/>
        </authorList>
    </citation>
    <scope>GENOME REANNOTATION</scope>
    <source>
        <strain evidence="2">cv. Nipponbare</strain>
    </source>
</reference>
<dbReference type="AlphaFoldDB" id="C7J3B3"/>
<evidence type="ECO:0000313" key="1">
    <source>
        <dbReference type="EMBL" id="BAH93461.1"/>
    </source>
</evidence>
<dbReference type="EMBL" id="AP008212">
    <property type="protein sequence ID" value="BAH93461.1"/>
    <property type="molecule type" value="Genomic_DNA"/>
</dbReference>